<comment type="caution">
    <text evidence="2">The sequence shown here is derived from an EMBL/GenBank/DDBJ whole genome shotgun (WGS) entry which is preliminary data.</text>
</comment>
<evidence type="ECO:0000313" key="3">
    <source>
        <dbReference type="Proteomes" id="UP000608890"/>
    </source>
</evidence>
<dbReference type="Gene3D" id="3.30.1340.30">
    <property type="match status" value="1"/>
</dbReference>
<sequence length="101" mass="11496">MVMPWPWPMPDDHSFRALWDNPQDHDEDVRLAALVAQRLSADWTTRRQQITVMVQNRVVILTGLVAGAETRRAAGELAWDVEGVVDVCNALRLAGHRRGRR</sequence>
<keyword evidence="3" id="KW-1185">Reference proteome</keyword>
<organism evidence="2 3">
    <name type="scientific">Micromonospora sonchi</name>
    <dbReference type="NCBI Taxonomy" id="1763543"/>
    <lineage>
        <taxon>Bacteria</taxon>
        <taxon>Bacillati</taxon>
        <taxon>Actinomycetota</taxon>
        <taxon>Actinomycetes</taxon>
        <taxon>Micromonosporales</taxon>
        <taxon>Micromonosporaceae</taxon>
        <taxon>Micromonospora</taxon>
    </lineage>
</organism>
<dbReference type="Pfam" id="PF04972">
    <property type="entry name" value="BON"/>
    <property type="match status" value="1"/>
</dbReference>
<evidence type="ECO:0000313" key="2">
    <source>
        <dbReference type="EMBL" id="GGM51701.1"/>
    </source>
</evidence>
<dbReference type="AlphaFoldDB" id="A0A917U1H5"/>
<accession>A0A917U1H5</accession>
<dbReference type="InterPro" id="IPR007055">
    <property type="entry name" value="BON_dom"/>
</dbReference>
<proteinExistence type="predicted"/>
<feature type="domain" description="BON" evidence="1">
    <location>
        <begin position="27"/>
        <end position="95"/>
    </location>
</feature>
<reference evidence="2" key="1">
    <citation type="journal article" date="2014" name="Int. J. Syst. Evol. Microbiol.">
        <title>Complete genome sequence of Corynebacterium casei LMG S-19264T (=DSM 44701T), isolated from a smear-ripened cheese.</title>
        <authorList>
            <consortium name="US DOE Joint Genome Institute (JGI-PGF)"/>
            <person name="Walter F."/>
            <person name="Albersmeier A."/>
            <person name="Kalinowski J."/>
            <person name="Ruckert C."/>
        </authorList>
    </citation>
    <scope>NUCLEOTIDE SEQUENCE</scope>
    <source>
        <strain evidence="2">CGMCC 4.7312</strain>
    </source>
</reference>
<evidence type="ECO:0000259" key="1">
    <source>
        <dbReference type="PROSITE" id="PS50914"/>
    </source>
</evidence>
<dbReference type="EMBL" id="BMNB01000020">
    <property type="protein sequence ID" value="GGM51701.1"/>
    <property type="molecule type" value="Genomic_DNA"/>
</dbReference>
<name>A0A917U1H5_9ACTN</name>
<dbReference type="PROSITE" id="PS50914">
    <property type="entry name" value="BON"/>
    <property type="match status" value="1"/>
</dbReference>
<protein>
    <recommendedName>
        <fullName evidence="1">BON domain-containing protein</fullName>
    </recommendedName>
</protein>
<gene>
    <name evidence="2" type="ORF">GCM10011608_40810</name>
</gene>
<dbReference type="Proteomes" id="UP000608890">
    <property type="component" value="Unassembled WGS sequence"/>
</dbReference>
<reference evidence="2" key="2">
    <citation type="submission" date="2020-09" db="EMBL/GenBank/DDBJ databases">
        <authorList>
            <person name="Sun Q."/>
            <person name="Zhou Y."/>
        </authorList>
    </citation>
    <scope>NUCLEOTIDE SEQUENCE</scope>
    <source>
        <strain evidence="2">CGMCC 4.7312</strain>
    </source>
</reference>